<dbReference type="AlphaFoldDB" id="G5RVS0"/>
<organism evidence="1 2">
    <name type="scientific">Salmonella enterica subsp. enterica serovar Urbana str. R8-2977</name>
    <dbReference type="NCBI Taxonomy" id="913084"/>
    <lineage>
        <taxon>Bacteria</taxon>
        <taxon>Pseudomonadati</taxon>
        <taxon>Pseudomonadota</taxon>
        <taxon>Gammaproteobacteria</taxon>
        <taxon>Enterobacterales</taxon>
        <taxon>Enterobacteriaceae</taxon>
        <taxon>Salmonella</taxon>
    </lineage>
</organism>
<comment type="caution">
    <text evidence="1">The sequence shown here is derived from an EMBL/GenBank/DDBJ whole genome shotgun (WGS) entry which is preliminary data.</text>
</comment>
<dbReference type="Proteomes" id="UP000004776">
    <property type="component" value="Unassembled WGS sequence"/>
</dbReference>
<evidence type="ECO:0000313" key="2">
    <source>
        <dbReference type="Proteomes" id="UP000004776"/>
    </source>
</evidence>
<dbReference type="EMBL" id="AFCW01001002">
    <property type="protein sequence ID" value="EHD03425.1"/>
    <property type="molecule type" value="Genomic_DNA"/>
</dbReference>
<protein>
    <recommendedName>
        <fullName evidence="3">HlyD family secretion protein</fullName>
    </recommendedName>
</protein>
<accession>G5RVS0</accession>
<proteinExistence type="predicted"/>
<evidence type="ECO:0008006" key="3">
    <source>
        <dbReference type="Google" id="ProtNLM"/>
    </source>
</evidence>
<feature type="non-terminal residue" evidence="1">
    <location>
        <position position="1"/>
    </location>
</feature>
<gene>
    <name evidence="1" type="ORF">LTSEURB_2563</name>
</gene>
<evidence type="ECO:0000313" key="1">
    <source>
        <dbReference type="EMBL" id="EHD03425.1"/>
    </source>
</evidence>
<reference evidence="1 2" key="1">
    <citation type="journal article" date="2011" name="BMC Genomics">
        <title>Genome sequencing reveals diversification of virulence factor content and possible host adaptation in distinct subpopulations of Salmonella enterica.</title>
        <authorList>
            <person name="den Bakker H.C."/>
            <person name="Moreno Switt A.I."/>
            <person name="Govoni G."/>
            <person name="Cummings C.A."/>
            <person name="Ranieri M.L."/>
            <person name="Degoricija L."/>
            <person name="Hoelzer K."/>
            <person name="Rodriguez-Rivera L.D."/>
            <person name="Brown S."/>
            <person name="Bolchacova E."/>
            <person name="Furtado M.R."/>
            <person name="Wiedmann M."/>
        </authorList>
    </citation>
    <scope>NUCLEOTIDE SEQUENCE [LARGE SCALE GENOMIC DNA]</scope>
    <source>
        <strain evidence="1 2">R8-2977</strain>
    </source>
</reference>
<sequence>VPVRIEFDALPQDFTLVSGTTCSVAIGQR</sequence>
<name>G5RVS0_SALET</name>